<reference evidence="8" key="1">
    <citation type="journal article" date="2018" name="Nat. Microbiol.">
        <title>Leveraging single-cell genomics to expand the fungal tree of life.</title>
        <authorList>
            <person name="Ahrendt S.R."/>
            <person name="Quandt C.A."/>
            <person name="Ciobanu D."/>
            <person name="Clum A."/>
            <person name="Salamov A."/>
            <person name="Andreopoulos B."/>
            <person name="Cheng J.F."/>
            <person name="Woyke T."/>
            <person name="Pelin A."/>
            <person name="Henrissat B."/>
            <person name="Reynolds N.K."/>
            <person name="Benny G.L."/>
            <person name="Smith M.E."/>
            <person name="James T.Y."/>
            <person name="Grigoriev I.V."/>
        </authorList>
    </citation>
    <scope>NUCLEOTIDE SEQUENCE [LARGE SCALE GENOMIC DNA]</scope>
    <source>
        <strain evidence="8">RSA 1356</strain>
    </source>
</reference>
<evidence type="ECO:0000313" key="8">
    <source>
        <dbReference type="Proteomes" id="UP000271241"/>
    </source>
</evidence>
<dbReference type="Proteomes" id="UP000271241">
    <property type="component" value="Unassembled WGS sequence"/>
</dbReference>
<evidence type="ECO:0000259" key="5">
    <source>
        <dbReference type="Pfam" id="PF02558"/>
    </source>
</evidence>
<accession>A0A4V1IVZ5</accession>
<dbReference type="InterPro" id="IPR051402">
    <property type="entry name" value="KPR-Related"/>
</dbReference>
<feature type="domain" description="Ketopantoate reductase C-terminal" evidence="6">
    <location>
        <begin position="193"/>
        <end position="319"/>
    </location>
</feature>
<comment type="similarity">
    <text evidence="1 4">Belongs to the ketopantoate reductase family.</text>
</comment>
<evidence type="ECO:0000256" key="2">
    <source>
        <dbReference type="ARBA" id="ARBA00022857"/>
    </source>
</evidence>
<comment type="catalytic activity">
    <reaction evidence="4">
        <text>(R)-pantoate + NADP(+) = 2-dehydropantoate + NADPH + H(+)</text>
        <dbReference type="Rhea" id="RHEA:16233"/>
        <dbReference type="ChEBI" id="CHEBI:11561"/>
        <dbReference type="ChEBI" id="CHEBI:15378"/>
        <dbReference type="ChEBI" id="CHEBI:15980"/>
        <dbReference type="ChEBI" id="CHEBI:57783"/>
        <dbReference type="ChEBI" id="CHEBI:58349"/>
        <dbReference type="EC" id="1.1.1.169"/>
    </reaction>
</comment>
<keyword evidence="2 4" id="KW-0521">NADP</keyword>
<dbReference type="PANTHER" id="PTHR21708">
    <property type="entry name" value="PROBABLE 2-DEHYDROPANTOATE 2-REDUCTASE"/>
    <property type="match status" value="1"/>
</dbReference>
<keyword evidence="3 4" id="KW-0560">Oxidoreductase</keyword>
<evidence type="ECO:0000256" key="3">
    <source>
        <dbReference type="ARBA" id="ARBA00023002"/>
    </source>
</evidence>
<dbReference type="Pfam" id="PF08546">
    <property type="entry name" value="ApbA_C"/>
    <property type="match status" value="1"/>
</dbReference>
<dbReference type="FunFam" id="3.40.50.720:FF:000609">
    <property type="entry name" value="2-dehydropantoate 2-reductase"/>
    <property type="match status" value="1"/>
</dbReference>
<dbReference type="InterPro" id="IPR003710">
    <property type="entry name" value="ApbA"/>
</dbReference>
<feature type="domain" description="Ketopantoate reductase N-terminal" evidence="5">
    <location>
        <begin position="5"/>
        <end position="160"/>
    </location>
</feature>
<evidence type="ECO:0000313" key="7">
    <source>
        <dbReference type="EMBL" id="RKP05779.1"/>
    </source>
</evidence>
<dbReference type="SUPFAM" id="SSF51735">
    <property type="entry name" value="NAD(P)-binding Rossmann-fold domains"/>
    <property type="match status" value="1"/>
</dbReference>
<protein>
    <recommendedName>
        <fullName evidence="4">2-dehydropantoate 2-reductase</fullName>
        <ecNumber evidence="4">1.1.1.169</ecNumber>
    </recommendedName>
    <alternativeName>
        <fullName evidence="4">Ketopantoate reductase</fullName>
    </alternativeName>
</protein>
<dbReference type="InterPro" id="IPR013328">
    <property type="entry name" value="6PGD_dom2"/>
</dbReference>
<organism evidence="7 8">
    <name type="scientific">Thamnocephalis sphaerospora</name>
    <dbReference type="NCBI Taxonomy" id="78915"/>
    <lineage>
        <taxon>Eukaryota</taxon>
        <taxon>Fungi</taxon>
        <taxon>Fungi incertae sedis</taxon>
        <taxon>Zoopagomycota</taxon>
        <taxon>Zoopagomycotina</taxon>
        <taxon>Zoopagomycetes</taxon>
        <taxon>Zoopagales</taxon>
        <taxon>Sigmoideomycetaceae</taxon>
        <taxon>Thamnocephalis</taxon>
    </lineage>
</organism>
<name>A0A4V1IVZ5_9FUNG</name>
<comment type="function">
    <text evidence="4">Catalyzes the NADPH-dependent reduction of ketopantoate into pantoic acid.</text>
</comment>
<dbReference type="AlphaFoldDB" id="A0A4V1IVZ5"/>
<dbReference type="GO" id="GO:0008677">
    <property type="term" value="F:2-dehydropantoate 2-reductase activity"/>
    <property type="evidence" value="ECO:0007669"/>
    <property type="project" value="UniProtKB-EC"/>
</dbReference>
<evidence type="ECO:0000259" key="6">
    <source>
        <dbReference type="Pfam" id="PF08546"/>
    </source>
</evidence>
<dbReference type="Gene3D" id="3.40.50.720">
    <property type="entry name" value="NAD(P)-binding Rossmann-like Domain"/>
    <property type="match status" value="1"/>
</dbReference>
<gene>
    <name evidence="7" type="ORF">THASP1DRAFT_35276</name>
</gene>
<dbReference type="SUPFAM" id="SSF48179">
    <property type="entry name" value="6-phosphogluconate dehydrogenase C-terminal domain-like"/>
    <property type="match status" value="1"/>
</dbReference>
<dbReference type="GO" id="GO:0015940">
    <property type="term" value="P:pantothenate biosynthetic process"/>
    <property type="evidence" value="ECO:0007669"/>
    <property type="project" value="InterPro"/>
</dbReference>
<dbReference type="InterPro" id="IPR036291">
    <property type="entry name" value="NAD(P)-bd_dom_sf"/>
</dbReference>
<dbReference type="NCBIfam" id="TIGR00745">
    <property type="entry name" value="apbA_panE"/>
    <property type="match status" value="1"/>
</dbReference>
<dbReference type="PANTHER" id="PTHR21708:SF26">
    <property type="entry name" value="2-DEHYDROPANTOATE 2-REDUCTASE"/>
    <property type="match status" value="1"/>
</dbReference>
<dbReference type="STRING" id="78915.A0A4V1IVZ5"/>
<dbReference type="InterPro" id="IPR013332">
    <property type="entry name" value="KPR_N"/>
</dbReference>
<dbReference type="EMBL" id="KZ993034">
    <property type="protein sequence ID" value="RKP05779.1"/>
    <property type="molecule type" value="Genomic_DNA"/>
</dbReference>
<proteinExistence type="inferred from homology"/>
<sequence length="325" mass="35250">MQPRILVVGTGAVGALYAWRLQAAGGHVSCICRSNYEQVTKNGFDMRSFSFGNAIFRPDRVFASVQEATDAEPAGYHYIIVCTKALPERVSTADLIAPAMTESKTAVVLIQNGVGIEQPVAERFPQNPCVSCIAYVGVTQTAPGVIEHVLLGDLTFGPYNRDGATEQTRPADVDSIIKLMSSGGIKCSAAHHIQAMRWNKLTWNAPFGAASVLTGLHDTHTMLDNTECAKLIKEAMEEIWQAATMMFGPENFPGPGPVTSPMAQITRTRAAAAYKPSITVDYTNGSPMEVEVIFGNAVREAKKRGIPMPRLELLYLMMRIAGQRS</sequence>
<dbReference type="OrthoDB" id="3609at2759"/>
<dbReference type="GO" id="GO:0005737">
    <property type="term" value="C:cytoplasm"/>
    <property type="evidence" value="ECO:0007669"/>
    <property type="project" value="TreeGrafter"/>
</dbReference>
<evidence type="ECO:0000256" key="1">
    <source>
        <dbReference type="ARBA" id="ARBA00007870"/>
    </source>
</evidence>
<dbReference type="Gene3D" id="1.10.1040.10">
    <property type="entry name" value="N-(1-d-carboxylethyl)-l-norvaline Dehydrogenase, domain 2"/>
    <property type="match status" value="1"/>
</dbReference>
<dbReference type="InterPro" id="IPR013752">
    <property type="entry name" value="KPA_reductase"/>
</dbReference>
<dbReference type="Pfam" id="PF02558">
    <property type="entry name" value="ApbA"/>
    <property type="match status" value="1"/>
</dbReference>
<dbReference type="EC" id="1.1.1.169" evidence="4"/>
<dbReference type="FunFam" id="1.10.1040.10:FF:000017">
    <property type="entry name" value="2-dehydropantoate 2-reductase"/>
    <property type="match status" value="1"/>
</dbReference>
<evidence type="ECO:0000256" key="4">
    <source>
        <dbReference type="RuleBase" id="RU362068"/>
    </source>
</evidence>
<dbReference type="InterPro" id="IPR008927">
    <property type="entry name" value="6-PGluconate_DH-like_C_sf"/>
</dbReference>
<keyword evidence="8" id="KW-1185">Reference proteome</keyword>